<dbReference type="AlphaFoldDB" id="A0A849HX67"/>
<evidence type="ECO:0000313" key="2">
    <source>
        <dbReference type="EMBL" id="NNM72136.1"/>
    </source>
</evidence>
<dbReference type="EMBL" id="JABEPP010000002">
    <property type="protein sequence ID" value="NNM72136.1"/>
    <property type="molecule type" value="Genomic_DNA"/>
</dbReference>
<keyword evidence="3" id="KW-1185">Reference proteome</keyword>
<dbReference type="PANTHER" id="PTHR46211">
    <property type="entry name" value="GLYCEROPHOSPHORYL DIESTER PHOSPHODIESTERASE"/>
    <property type="match status" value="1"/>
</dbReference>
<protein>
    <submittedName>
        <fullName evidence="2">Glycerophosphodiester phosphodiesterase</fullName>
    </submittedName>
</protein>
<sequence length="248" mass="27287">MTAPAWLTERPIAHRGLHDAAHRFENTVSAAEAAIAAGFAIECDVQLSADGEAMVFHDHDLDRLTGAAGPVRERSAAELGRLGIGGSEDRIPTLTEFLDRIGDRTPLVVEIKSRFDGDERLARRTVEILTGRRGRHVVKSFDPAIIGLVRRIAPDLPRGIVGQSRYDAGDAAQLPPERLRAMTDLLHWDETRPDFVSWRHLDLPCAAAFLPRRLAGVPVMTWTIRSGEEACRALPHADQIVFEGFVPA</sequence>
<dbReference type="InterPro" id="IPR017946">
    <property type="entry name" value="PLC-like_Pdiesterase_TIM-brl"/>
</dbReference>
<feature type="domain" description="GP-PDE" evidence="1">
    <location>
        <begin position="9"/>
        <end position="248"/>
    </location>
</feature>
<dbReference type="SUPFAM" id="SSF51695">
    <property type="entry name" value="PLC-like phosphodiesterases"/>
    <property type="match status" value="1"/>
</dbReference>
<dbReference type="PROSITE" id="PS51704">
    <property type="entry name" value="GP_PDE"/>
    <property type="match status" value="1"/>
</dbReference>
<name>A0A849HX67_9HYPH</name>
<evidence type="ECO:0000313" key="3">
    <source>
        <dbReference type="Proteomes" id="UP000564885"/>
    </source>
</evidence>
<dbReference type="GO" id="GO:0008081">
    <property type="term" value="F:phosphoric diester hydrolase activity"/>
    <property type="evidence" value="ECO:0007669"/>
    <property type="project" value="InterPro"/>
</dbReference>
<dbReference type="RefSeq" id="WP_171217633.1">
    <property type="nucleotide sequence ID" value="NZ_JABEPP010000002.1"/>
</dbReference>
<dbReference type="PANTHER" id="PTHR46211:SF1">
    <property type="entry name" value="GLYCEROPHOSPHODIESTER PHOSPHODIESTERASE, CYTOPLASMIC"/>
    <property type="match status" value="1"/>
</dbReference>
<dbReference type="Proteomes" id="UP000564885">
    <property type="component" value="Unassembled WGS sequence"/>
</dbReference>
<evidence type="ECO:0000259" key="1">
    <source>
        <dbReference type="PROSITE" id="PS51704"/>
    </source>
</evidence>
<organism evidence="2 3">
    <name type="scientific">Enterovirga aerilata</name>
    <dbReference type="NCBI Taxonomy" id="2730920"/>
    <lineage>
        <taxon>Bacteria</taxon>
        <taxon>Pseudomonadati</taxon>
        <taxon>Pseudomonadota</taxon>
        <taxon>Alphaproteobacteria</taxon>
        <taxon>Hyphomicrobiales</taxon>
        <taxon>Methylobacteriaceae</taxon>
        <taxon>Enterovirga</taxon>
    </lineage>
</organism>
<dbReference type="InterPro" id="IPR030395">
    <property type="entry name" value="GP_PDE_dom"/>
</dbReference>
<dbReference type="GO" id="GO:0006629">
    <property type="term" value="P:lipid metabolic process"/>
    <property type="evidence" value="ECO:0007669"/>
    <property type="project" value="InterPro"/>
</dbReference>
<comment type="caution">
    <text evidence="2">The sequence shown here is derived from an EMBL/GenBank/DDBJ whole genome shotgun (WGS) entry which is preliminary data.</text>
</comment>
<gene>
    <name evidence="2" type="ORF">HJG44_06970</name>
</gene>
<accession>A0A849HX67</accession>
<dbReference type="Gene3D" id="3.20.20.190">
    <property type="entry name" value="Phosphatidylinositol (PI) phosphodiesterase"/>
    <property type="match status" value="1"/>
</dbReference>
<proteinExistence type="predicted"/>
<dbReference type="Pfam" id="PF03009">
    <property type="entry name" value="GDPD"/>
    <property type="match status" value="1"/>
</dbReference>
<reference evidence="2 3" key="1">
    <citation type="submission" date="2020-04" db="EMBL/GenBank/DDBJ databases">
        <title>Enterovirga sp. isolate from soil.</title>
        <authorList>
            <person name="Chea S."/>
            <person name="Kim D.-U."/>
        </authorList>
    </citation>
    <scope>NUCLEOTIDE SEQUENCE [LARGE SCALE GENOMIC DNA]</scope>
    <source>
        <strain evidence="2 3">DB1703</strain>
    </source>
</reference>